<name>A0A0D2H1U6_9EURO</name>
<dbReference type="GeneID" id="25299733"/>
<dbReference type="InterPro" id="IPR013094">
    <property type="entry name" value="AB_hydrolase_3"/>
</dbReference>
<dbReference type="VEuPathDB" id="FungiDB:Z517_00243"/>
<evidence type="ECO:0000259" key="2">
    <source>
        <dbReference type="Pfam" id="PF07859"/>
    </source>
</evidence>
<dbReference type="Gene3D" id="3.40.50.1820">
    <property type="entry name" value="alpha/beta hydrolase"/>
    <property type="match status" value="1"/>
</dbReference>
<gene>
    <name evidence="3" type="ORF">Z517_00243</name>
</gene>
<dbReference type="PANTHER" id="PTHR48081:SF31">
    <property type="entry name" value="STERYL ACETYL HYDROLASE MUG81-RELATED"/>
    <property type="match status" value="1"/>
</dbReference>
<organism evidence="3 4">
    <name type="scientific">Fonsecaea pedrosoi CBS 271.37</name>
    <dbReference type="NCBI Taxonomy" id="1442368"/>
    <lineage>
        <taxon>Eukaryota</taxon>
        <taxon>Fungi</taxon>
        <taxon>Dikarya</taxon>
        <taxon>Ascomycota</taxon>
        <taxon>Pezizomycotina</taxon>
        <taxon>Eurotiomycetes</taxon>
        <taxon>Chaetothyriomycetidae</taxon>
        <taxon>Chaetothyriales</taxon>
        <taxon>Herpotrichiellaceae</taxon>
        <taxon>Fonsecaea</taxon>
    </lineage>
</organism>
<proteinExistence type="predicted"/>
<dbReference type="HOGENOM" id="CLU_042179_1_1_1"/>
<dbReference type="OrthoDB" id="2152029at2759"/>
<keyword evidence="4" id="KW-1185">Reference proteome</keyword>
<sequence length="312" mass="34374">MSRSAAHDARNSAFREAFKTPFEFKASLLPTGELITKEAQKLNLEHEIQDIPAGRGARIPWLGHRPAKRVLLYFHGGGFCFPALKGHVRFWNECLKSLNPKSDFVIAALEYGLTKEVRYPTQIIQGLEALRFILGQGYDTSNVAIGGDSGGGNLALGVLSILLHGFEGVEPLRLDAPLAGVLLFSPMVSFDTDSESWTANKDKDCVAPISMHLLGPAYVDPEDVNNYSEPLRADVSWWRGIPAKSILNIYGGDECFKSHIVELGEKLDEAGNKVENVECPASVHIDWVLDLHAGLEPGIARVRILDWLSRVF</sequence>
<dbReference type="EMBL" id="KN846969">
    <property type="protein sequence ID" value="KIW84855.1"/>
    <property type="molecule type" value="Genomic_DNA"/>
</dbReference>
<feature type="domain" description="Alpha/beta hydrolase fold-3" evidence="2">
    <location>
        <begin position="71"/>
        <end position="284"/>
    </location>
</feature>
<dbReference type="AlphaFoldDB" id="A0A0D2H1U6"/>
<dbReference type="InterPro" id="IPR029058">
    <property type="entry name" value="AB_hydrolase_fold"/>
</dbReference>
<dbReference type="PANTHER" id="PTHR48081">
    <property type="entry name" value="AB HYDROLASE SUPERFAMILY PROTEIN C4A8.06C"/>
    <property type="match status" value="1"/>
</dbReference>
<evidence type="ECO:0000313" key="3">
    <source>
        <dbReference type="EMBL" id="KIW84855.1"/>
    </source>
</evidence>
<accession>A0A0D2H1U6</accession>
<dbReference type="STRING" id="1442368.A0A0D2H1U6"/>
<evidence type="ECO:0000256" key="1">
    <source>
        <dbReference type="ARBA" id="ARBA00022801"/>
    </source>
</evidence>
<evidence type="ECO:0000313" key="4">
    <source>
        <dbReference type="Proteomes" id="UP000053029"/>
    </source>
</evidence>
<dbReference type="Proteomes" id="UP000053029">
    <property type="component" value="Unassembled WGS sequence"/>
</dbReference>
<protein>
    <submittedName>
        <fullName evidence="3">Unplaced genomic scaffold supercont1.1, whole genome shotgun sequence</fullName>
    </submittedName>
</protein>
<keyword evidence="1" id="KW-0378">Hydrolase</keyword>
<dbReference type="RefSeq" id="XP_013288663.1">
    <property type="nucleotide sequence ID" value="XM_013433209.1"/>
</dbReference>
<dbReference type="SUPFAM" id="SSF53474">
    <property type="entry name" value="alpha/beta-Hydrolases"/>
    <property type="match status" value="1"/>
</dbReference>
<reference evidence="3 4" key="1">
    <citation type="submission" date="2015-01" db="EMBL/GenBank/DDBJ databases">
        <title>The Genome Sequence of Fonsecaea pedrosoi CBS 271.37.</title>
        <authorList>
            <consortium name="The Broad Institute Genomics Platform"/>
            <person name="Cuomo C."/>
            <person name="de Hoog S."/>
            <person name="Gorbushina A."/>
            <person name="Stielow B."/>
            <person name="Teixiera M."/>
            <person name="Abouelleil A."/>
            <person name="Chapman S.B."/>
            <person name="Priest M."/>
            <person name="Young S.K."/>
            <person name="Wortman J."/>
            <person name="Nusbaum C."/>
            <person name="Birren B."/>
        </authorList>
    </citation>
    <scope>NUCLEOTIDE SEQUENCE [LARGE SCALE GENOMIC DNA]</scope>
    <source>
        <strain evidence="3 4">CBS 271.37</strain>
    </source>
</reference>
<dbReference type="Pfam" id="PF07859">
    <property type="entry name" value="Abhydrolase_3"/>
    <property type="match status" value="1"/>
</dbReference>
<dbReference type="InterPro" id="IPR050300">
    <property type="entry name" value="GDXG_lipolytic_enzyme"/>
</dbReference>
<dbReference type="GO" id="GO:0016787">
    <property type="term" value="F:hydrolase activity"/>
    <property type="evidence" value="ECO:0007669"/>
    <property type="project" value="UniProtKB-KW"/>
</dbReference>